<geneLocation type="plasmid" evidence="2 3">
    <name>pTT6-5</name>
</geneLocation>
<keyword evidence="2" id="KW-0614">Plasmid</keyword>
<name>A0ABX7BK36_9PROT</name>
<organism evidence="2 3">
    <name type="scientific">Skermanella cutis</name>
    <dbReference type="NCBI Taxonomy" id="2775420"/>
    <lineage>
        <taxon>Bacteria</taxon>
        <taxon>Pseudomonadati</taxon>
        <taxon>Pseudomonadota</taxon>
        <taxon>Alphaproteobacteria</taxon>
        <taxon>Rhodospirillales</taxon>
        <taxon>Azospirillaceae</taxon>
        <taxon>Skermanella</taxon>
    </lineage>
</organism>
<feature type="region of interest" description="Disordered" evidence="1">
    <location>
        <begin position="88"/>
        <end position="108"/>
    </location>
</feature>
<dbReference type="RefSeq" id="WP_201083959.1">
    <property type="nucleotide sequence ID" value="NZ_CP067425.2"/>
</dbReference>
<dbReference type="EMBL" id="CP067425">
    <property type="protein sequence ID" value="QQP94056.1"/>
    <property type="molecule type" value="Genomic_DNA"/>
</dbReference>
<sequence length="108" mass="11641">MARKTFPIVLGDRTFLLDFDWPALSQIYRDYGPTRDLFDPEVLGGIVLIGLKRHHPDVTADTLTAASPPIVQVVAAVDRALRYAYDGVDTAEEPPAPATPPAASPEAA</sequence>
<gene>
    <name evidence="2" type="ORF">IGS68_35180</name>
</gene>
<protein>
    <recommendedName>
        <fullName evidence="4">Tail tube GTA-gp10-like protein</fullName>
    </recommendedName>
</protein>
<accession>A0ABX7BK36</accession>
<evidence type="ECO:0008006" key="4">
    <source>
        <dbReference type="Google" id="ProtNLM"/>
    </source>
</evidence>
<evidence type="ECO:0000256" key="1">
    <source>
        <dbReference type="SAM" id="MobiDB-lite"/>
    </source>
</evidence>
<evidence type="ECO:0000313" key="3">
    <source>
        <dbReference type="Proteomes" id="UP000595197"/>
    </source>
</evidence>
<proteinExistence type="predicted"/>
<keyword evidence="3" id="KW-1185">Reference proteome</keyword>
<evidence type="ECO:0000313" key="2">
    <source>
        <dbReference type="EMBL" id="QQP94056.1"/>
    </source>
</evidence>
<dbReference type="Proteomes" id="UP000595197">
    <property type="component" value="Plasmid pTT6-5"/>
</dbReference>
<reference evidence="2" key="1">
    <citation type="submission" date="2021-02" db="EMBL/GenBank/DDBJ databases">
        <title>Skermanella TT6 skin isolate.</title>
        <authorList>
            <person name="Lee K."/>
            <person name="Ganzorig M."/>
        </authorList>
    </citation>
    <scope>NUCLEOTIDE SEQUENCE</scope>
    <source>
        <strain evidence="2">TT6</strain>
    </source>
</reference>
<feature type="compositionally biased region" description="Pro residues" evidence="1">
    <location>
        <begin position="94"/>
        <end position="108"/>
    </location>
</feature>